<accession>A0ABQ9YNG3</accession>
<proteinExistence type="predicted"/>
<comment type="caution">
    <text evidence="1">The sequence shown here is derived from an EMBL/GenBank/DDBJ whole genome shotgun (WGS) entry which is preliminary data.</text>
</comment>
<organism evidence="1 2">
    <name type="scientific">Daphnia magna</name>
    <dbReference type="NCBI Taxonomy" id="35525"/>
    <lineage>
        <taxon>Eukaryota</taxon>
        <taxon>Metazoa</taxon>
        <taxon>Ecdysozoa</taxon>
        <taxon>Arthropoda</taxon>
        <taxon>Crustacea</taxon>
        <taxon>Branchiopoda</taxon>
        <taxon>Diplostraca</taxon>
        <taxon>Cladocera</taxon>
        <taxon>Anomopoda</taxon>
        <taxon>Daphniidae</taxon>
        <taxon>Daphnia</taxon>
    </lineage>
</organism>
<keyword evidence="2" id="KW-1185">Reference proteome</keyword>
<dbReference type="EMBL" id="JAOYFB010000001">
    <property type="protein sequence ID" value="KAK4002154.1"/>
    <property type="molecule type" value="Genomic_DNA"/>
</dbReference>
<evidence type="ECO:0000313" key="2">
    <source>
        <dbReference type="Proteomes" id="UP001234178"/>
    </source>
</evidence>
<sequence length="171" mass="19104">MIIEGNVTVAPEGTLTVAPLVFATRHQPPLAKEACSEVGNSVVRQWTPRHCSPTIWNGGLVSHRKASVSLCAFRLEQGGDSIVPKDLAYLAPQYLAMEANRHAINMISGFDQRCRKVYRILFQETKPTFAIEARHAVSISGKLHHDSKLQSLLPSQVRPLQYHWFMFSLLA</sequence>
<gene>
    <name evidence="1" type="ORF">OUZ56_004001</name>
</gene>
<protein>
    <submittedName>
        <fullName evidence="1">Uncharacterized protein</fullName>
    </submittedName>
</protein>
<evidence type="ECO:0000313" key="1">
    <source>
        <dbReference type="EMBL" id="KAK4002154.1"/>
    </source>
</evidence>
<reference evidence="1 2" key="1">
    <citation type="journal article" date="2023" name="Nucleic Acids Res.">
        <title>The hologenome of Daphnia magna reveals possible DNA methylation and microbiome-mediated evolution of the host genome.</title>
        <authorList>
            <person name="Chaturvedi A."/>
            <person name="Li X."/>
            <person name="Dhandapani V."/>
            <person name="Marshall H."/>
            <person name="Kissane S."/>
            <person name="Cuenca-Cambronero M."/>
            <person name="Asole G."/>
            <person name="Calvet F."/>
            <person name="Ruiz-Romero M."/>
            <person name="Marangio P."/>
            <person name="Guigo R."/>
            <person name="Rago D."/>
            <person name="Mirbahai L."/>
            <person name="Eastwood N."/>
            <person name="Colbourne J.K."/>
            <person name="Zhou J."/>
            <person name="Mallon E."/>
            <person name="Orsini L."/>
        </authorList>
    </citation>
    <scope>NUCLEOTIDE SEQUENCE [LARGE SCALE GENOMIC DNA]</scope>
    <source>
        <strain evidence="1">LRV0_1</strain>
    </source>
</reference>
<name>A0ABQ9YNG3_9CRUS</name>
<dbReference type="Proteomes" id="UP001234178">
    <property type="component" value="Unassembled WGS sequence"/>
</dbReference>